<evidence type="ECO:0000313" key="6">
    <source>
        <dbReference type="EMBL" id="QXL86564.1"/>
    </source>
</evidence>
<organism evidence="6">
    <name type="scientific">Gymnodinialimonas phycosphaerae</name>
    <dbReference type="NCBI Taxonomy" id="2841589"/>
    <lineage>
        <taxon>Bacteria</taxon>
        <taxon>Pseudomonadati</taxon>
        <taxon>Pseudomonadota</taxon>
        <taxon>Alphaproteobacteria</taxon>
        <taxon>Rhodobacterales</taxon>
        <taxon>Paracoccaceae</taxon>
        <taxon>Gymnodinialimonas</taxon>
    </lineage>
</organism>
<dbReference type="Proteomes" id="UP000693972">
    <property type="component" value="Unassembled WGS sequence"/>
</dbReference>
<dbReference type="GO" id="GO:0005829">
    <property type="term" value="C:cytosol"/>
    <property type="evidence" value="ECO:0007669"/>
    <property type="project" value="TreeGrafter"/>
</dbReference>
<dbReference type="InterPro" id="IPR050397">
    <property type="entry name" value="Env_Response_Regulators"/>
</dbReference>
<dbReference type="InterPro" id="IPR012318">
    <property type="entry name" value="HTH_CRP"/>
</dbReference>
<dbReference type="SMART" id="SM00100">
    <property type="entry name" value="cNMP"/>
    <property type="match status" value="1"/>
</dbReference>
<dbReference type="EMBL" id="CP078073">
    <property type="protein sequence ID" value="QXL86564.1"/>
    <property type="molecule type" value="Genomic_DNA"/>
</dbReference>
<dbReference type="InterPro" id="IPR000595">
    <property type="entry name" value="cNMP-bd_dom"/>
</dbReference>
<dbReference type="RefSeq" id="WP_257893509.1">
    <property type="nucleotide sequence ID" value="NZ_JAIMBW010000001.1"/>
</dbReference>
<dbReference type="SUPFAM" id="SSF51206">
    <property type="entry name" value="cAMP-binding domain-like"/>
    <property type="match status" value="1"/>
</dbReference>
<accession>A0A975TRW9</accession>
<evidence type="ECO:0000259" key="4">
    <source>
        <dbReference type="PROSITE" id="PS50042"/>
    </source>
</evidence>
<keyword evidence="1" id="KW-0805">Transcription regulation</keyword>
<evidence type="ECO:0000259" key="5">
    <source>
        <dbReference type="PROSITE" id="PS51063"/>
    </source>
</evidence>
<name>A0A975TRW9_9RHOB</name>
<dbReference type="PRINTS" id="PR00034">
    <property type="entry name" value="HTHCRP"/>
</dbReference>
<dbReference type="PROSITE" id="PS51063">
    <property type="entry name" value="HTH_CRP_2"/>
    <property type="match status" value="1"/>
</dbReference>
<protein>
    <submittedName>
        <fullName evidence="6">Helix-turn-helix domain-containing protein</fullName>
    </submittedName>
</protein>
<feature type="domain" description="HTH crp-type" evidence="5">
    <location>
        <begin position="143"/>
        <end position="217"/>
    </location>
</feature>
<feature type="domain" description="Cyclic nucleotide-binding" evidence="4">
    <location>
        <begin position="31"/>
        <end position="82"/>
    </location>
</feature>
<dbReference type="Gene3D" id="2.60.120.10">
    <property type="entry name" value="Jelly Rolls"/>
    <property type="match status" value="1"/>
</dbReference>
<evidence type="ECO:0000256" key="3">
    <source>
        <dbReference type="ARBA" id="ARBA00023163"/>
    </source>
</evidence>
<dbReference type="GO" id="GO:0003700">
    <property type="term" value="F:DNA-binding transcription factor activity"/>
    <property type="evidence" value="ECO:0007669"/>
    <property type="project" value="TreeGrafter"/>
</dbReference>
<keyword evidence="3" id="KW-0804">Transcription</keyword>
<dbReference type="InterPro" id="IPR018490">
    <property type="entry name" value="cNMP-bd_dom_sf"/>
</dbReference>
<dbReference type="PROSITE" id="PS50042">
    <property type="entry name" value="CNMP_BINDING_3"/>
    <property type="match status" value="1"/>
</dbReference>
<dbReference type="InterPro" id="IPR036390">
    <property type="entry name" value="WH_DNA-bd_sf"/>
</dbReference>
<reference evidence="6 7" key="1">
    <citation type="submission" date="2021-07" db="EMBL/GenBank/DDBJ databases">
        <title>Karlodiniumbacter phycospheric gen. nov., sp. nov., a phycosphere bacterium isolated from karlodinium veneficum.</title>
        <authorList>
            <person name="Peng Y."/>
            <person name="Jiang L."/>
            <person name="Lee J."/>
        </authorList>
    </citation>
    <scope>NUCLEOTIDE SEQUENCE</scope>
    <source>
        <strain evidence="6 7">N5</strain>
    </source>
</reference>
<dbReference type="SUPFAM" id="SSF46785">
    <property type="entry name" value="Winged helix' DNA-binding domain"/>
    <property type="match status" value="1"/>
</dbReference>
<dbReference type="SMART" id="SM00419">
    <property type="entry name" value="HTH_CRP"/>
    <property type="match status" value="1"/>
</dbReference>
<dbReference type="EMBL" id="JAIMBW010000001">
    <property type="protein sequence ID" value="MBY4893870.1"/>
    <property type="molecule type" value="Genomic_DNA"/>
</dbReference>
<dbReference type="Pfam" id="PF00027">
    <property type="entry name" value="cNMP_binding"/>
    <property type="match status" value="1"/>
</dbReference>
<dbReference type="CDD" id="cd00092">
    <property type="entry name" value="HTH_CRP"/>
    <property type="match status" value="1"/>
</dbReference>
<dbReference type="GO" id="GO:0003677">
    <property type="term" value="F:DNA binding"/>
    <property type="evidence" value="ECO:0007669"/>
    <property type="project" value="UniProtKB-KW"/>
</dbReference>
<keyword evidence="2" id="KW-0238">DNA-binding</keyword>
<dbReference type="PANTHER" id="PTHR24567">
    <property type="entry name" value="CRP FAMILY TRANSCRIPTIONAL REGULATORY PROTEIN"/>
    <property type="match status" value="1"/>
</dbReference>
<evidence type="ECO:0000256" key="2">
    <source>
        <dbReference type="ARBA" id="ARBA00023125"/>
    </source>
</evidence>
<proteinExistence type="predicted"/>
<dbReference type="PANTHER" id="PTHR24567:SF75">
    <property type="entry name" value="FUMARATE AND NITRATE REDUCTION REGULATORY PROTEIN"/>
    <property type="match status" value="1"/>
</dbReference>
<evidence type="ECO:0000256" key="1">
    <source>
        <dbReference type="ARBA" id="ARBA00023015"/>
    </source>
</evidence>
<dbReference type="Gene3D" id="1.10.10.10">
    <property type="entry name" value="Winged helix-like DNA-binding domain superfamily/Winged helix DNA-binding domain"/>
    <property type="match status" value="1"/>
</dbReference>
<dbReference type="AlphaFoldDB" id="A0A975TRW9"/>
<dbReference type="InterPro" id="IPR014710">
    <property type="entry name" value="RmlC-like_jellyroll"/>
</dbReference>
<dbReference type="InterPro" id="IPR036388">
    <property type="entry name" value="WH-like_DNA-bd_sf"/>
</dbReference>
<sequence>MYLKLATTVEPQIEIDQFSSDAGEVSDQRFYHPLHAGRHLFHEGDEAENVYEVERGMLRLARVMENGRRQIVAFALPGDVVGFPEGNLHHTDCDAITDCVVLAHRRSALDRCNPNPELHRRLTRAALHEICAMQDHFMMLSSKSAAEKIASFVLTLAERIGEPATDGIHVDIPMRRVDIADFLGLTTETVCRTFTQFRKAGLITLETAQKAVVRDLEGLRARAEPE</sequence>
<keyword evidence="7" id="KW-1185">Reference proteome</keyword>
<dbReference type="CDD" id="cd00038">
    <property type="entry name" value="CAP_ED"/>
    <property type="match status" value="1"/>
</dbReference>
<gene>
    <name evidence="6" type="ORF">KUL25_13950</name>
</gene>
<evidence type="ECO:0000313" key="7">
    <source>
        <dbReference type="Proteomes" id="UP000693972"/>
    </source>
</evidence>
<dbReference type="Pfam" id="PF13545">
    <property type="entry name" value="HTH_Crp_2"/>
    <property type="match status" value="1"/>
</dbReference>